<dbReference type="Proteomes" id="UP000070612">
    <property type="component" value="Unassembled WGS sequence"/>
</dbReference>
<reference evidence="3 4" key="1">
    <citation type="submission" date="2015-07" db="EMBL/GenBank/DDBJ databases">
        <title>A draft genome sequence of Mycobacterium wolinskyi.</title>
        <authorList>
            <person name="de Man T.J."/>
            <person name="Perry K.A."/>
            <person name="Coulliette A.D."/>
            <person name="Jensen B."/>
            <person name="Toney N.C."/>
            <person name="Limbago B.M."/>
            <person name="Noble-Wang J."/>
        </authorList>
    </citation>
    <scope>NUCLEOTIDE SEQUENCE [LARGE SCALE GENOMIC DNA]</scope>
    <source>
        <strain evidence="3 4">CDC_01</strain>
    </source>
</reference>
<sequence length="212" mass="23371">MIDVTHQVNAVRRTVGTRVLEAGEAHVITLGQTYPTDAADLWDALTNIERIPRWFLPITGELRVGGQYQLKGNANGTVLSCDPPREFTATWEFGGDVSWIEVRVFDEGPDRSRFELDHIAHVDDDTWRQYGPAAVGIGWDLGLVGLAIHLETGEAIEAGFEETWSASDDGKRFVTEAAGQWQQALVACGADPEWARAATERCAAFYQGKPQN</sequence>
<dbReference type="InterPro" id="IPR023393">
    <property type="entry name" value="START-like_dom_sf"/>
</dbReference>
<dbReference type="SUPFAM" id="SSF55961">
    <property type="entry name" value="Bet v1-like"/>
    <property type="match status" value="1"/>
</dbReference>
<dbReference type="InterPro" id="IPR013538">
    <property type="entry name" value="ASHA1/2-like_C"/>
</dbReference>
<dbReference type="STRING" id="59750.AWC31_28450"/>
<accession>A0A132PKA3</accession>
<proteinExistence type="inferred from homology"/>
<name>A0A132PKA3_9MYCO</name>
<dbReference type="AlphaFoldDB" id="A0A132PKA3"/>
<dbReference type="RefSeq" id="WP_067851894.1">
    <property type="nucleotide sequence ID" value="NZ_LGTW01000013.1"/>
</dbReference>
<dbReference type="PATRIC" id="fig|59750.3.peg.1349"/>
<dbReference type="CDD" id="cd08899">
    <property type="entry name" value="SRPBCC_CalC_Aha1-like_6"/>
    <property type="match status" value="1"/>
</dbReference>
<gene>
    <name evidence="3" type="ORF">AFM11_20065</name>
</gene>
<dbReference type="EMBL" id="LGTW01000013">
    <property type="protein sequence ID" value="KWX22452.1"/>
    <property type="molecule type" value="Genomic_DNA"/>
</dbReference>
<evidence type="ECO:0000259" key="2">
    <source>
        <dbReference type="Pfam" id="PF08327"/>
    </source>
</evidence>
<keyword evidence="4" id="KW-1185">Reference proteome</keyword>
<protein>
    <submittedName>
        <fullName evidence="3">Polyketide cyclase</fullName>
    </submittedName>
</protein>
<comment type="caution">
    <text evidence="3">The sequence shown here is derived from an EMBL/GenBank/DDBJ whole genome shotgun (WGS) entry which is preliminary data.</text>
</comment>
<organism evidence="3 4">
    <name type="scientific">Mycolicibacterium wolinskyi</name>
    <dbReference type="NCBI Taxonomy" id="59750"/>
    <lineage>
        <taxon>Bacteria</taxon>
        <taxon>Bacillati</taxon>
        <taxon>Actinomycetota</taxon>
        <taxon>Actinomycetes</taxon>
        <taxon>Mycobacteriales</taxon>
        <taxon>Mycobacteriaceae</taxon>
        <taxon>Mycolicibacterium</taxon>
    </lineage>
</organism>
<evidence type="ECO:0000256" key="1">
    <source>
        <dbReference type="ARBA" id="ARBA00006817"/>
    </source>
</evidence>
<feature type="domain" description="Activator of Hsp90 ATPase homologue 1/2-like C-terminal" evidence="2">
    <location>
        <begin position="37"/>
        <end position="125"/>
    </location>
</feature>
<comment type="similarity">
    <text evidence="1">Belongs to the AHA1 family.</text>
</comment>
<dbReference type="Pfam" id="PF08327">
    <property type="entry name" value="AHSA1"/>
    <property type="match status" value="1"/>
</dbReference>
<evidence type="ECO:0000313" key="3">
    <source>
        <dbReference type="EMBL" id="KWX22452.1"/>
    </source>
</evidence>
<evidence type="ECO:0000313" key="4">
    <source>
        <dbReference type="Proteomes" id="UP000070612"/>
    </source>
</evidence>
<dbReference type="Gene3D" id="3.30.530.20">
    <property type="match status" value="1"/>
</dbReference>